<gene>
    <name evidence="2" type="ORF">Bcoa_0878</name>
</gene>
<sequence length="398" mass="46064">MNILIINAHSSKNKGDAGIVLSMIDSLKKEFPDCKIKIKSRFPELDANIYGEEVLKTSFYTKKSFYKILYTLKLLFYLNIKNYHRDNDYKWADVVLSCGGGYLLCHRFSYALLQHLFQIKLAIDYNKPVIIYAQSIGPFYNNLMQKLTKKVLNKVTKIFVREDISLKWLEKIGVSNKSVAIVPDSAFSMDMKKSDFVDNTLANLNVKSIGPLIGVTVRDWDFPEVTNKKEHRKNYICSIVETIKYLEEQYNASILLIPQVLGPNSFNDDRIISNEIKMLCGSKNLILLDYDFHPREIKYLYSKMDLFIGTRMHSNIFSLSNKIPTVAINYEHKTKGIMKMLELYEYVIDINEITPDSLIEKVDLCIKNKTSIINKLNLIIPKIIIKAQEPSKYINNLY</sequence>
<dbReference type="PANTHER" id="PTHR36836">
    <property type="entry name" value="COLANIC ACID BIOSYNTHESIS PROTEIN WCAK"/>
    <property type="match status" value="1"/>
</dbReference>
<organism evidence="2 3">
    <name type="scientific">Heyndrickxia coagulans 36D1</name>
    <dbReference type="NCBI Taxonomy" id="345219"/>
    <lineage>
        <taxon>Bacteria</taxon>
        <taxon>Bacillati</taxon>
        <taxon>Bacillota</taxon>
        <taxon>Bacilli</taxon>
        <taxon>Bacillales</taxon>
        <taxon>Bacillaceae</taxon>
        <taxon>Heyndrickxia</taxon>
    </lineage>
</organism>
<protein>
    <submittedName>
        <fullName evidence="2">Polysaccharide pyruvyl transferase</fullName>
    </submittedName>
</protein>
<dbReference type="KEGG" id="bag:Bcoa_0878"/>
<dbReference type="OrthoDB" id="3199616at2"/>
<dbReference type="RefSeq" id="WP_014096238.1">
    <property type="nucleotide sequence ID" value="NC_016023.1"/>
</dbReference>
<dbReference type="PANTHER" id="PTHR36836:SF1">
    <property type="entry name" value="COLANIC ACID BIOSYNTHESIS PROTEIN WCAK"/>
    <property type="match status" value="1"/>
</dbReference>
<dbReference type="Proteomes" id="UP000009283">
    <property type="component" value="Chromosome"/>
</dbReference>
<name>G2TR20_HEYCO</name>
<dbReference type="Pfam" id="PF04230">
    <property type="entry name" value="PS_pyruv_trans"/>
    <property type="match status" value="1"/>
</dbReference>
<dbReference type="InterPro" id="IPR007345">
    <property type="entry name" value="Polysacch_pyruvyl_Trfase"/>
</dbReference>
<evidence type="ECO:0000313" key="3">
    <source>
        <dbReference type="Proteomes" id="UP000009283"/>
    </source>
</evidence>
<reference evidence="2 3" key="1">
    <citation type="journal article" date="2011" name="Stand. Genomic Sci.">
        <title>Complete Genome Sequence of a thermotolerant sporogenic lactic acid bacterium, Bacillus coagulans strain 36D1.</title>
        <authorList>
            <person name="Rhee M.S."/>
            <person name="Moritz B.E."/>
            <person name="Xie G."/>
            <person name="Glavina Del Rio T."/>
            <person name="Dalin E."/>
            <person name="Tice H."/>
            <person name="Bruce D."/>
            <person name="Goodwin L."/>
            <person name="Chertkov O."/>
            <person name="Brettin T."/>
            <person name="Han C."/>
            <person name="Detter C."/>
            <person name="Pitluck S."/>
            <person name="Land M.L."/>
            <person name="Patel M."/>
            <person name="Ou M."/>
            <person name="Harbrucker R."/>
            <person name="Ingram L.O."/>
            <person name="Shanmugam K.T."/>
        </authorList>
    </citation>
    <scope>NUCLEOTIDE SEQUENCE [LARGE SCALE GENOMIC DNA]</scope>
    <source>
        <strain evidence="2 3">36D1</strain>
    </source>
</reference>
<feature type="domain" description="Polysaccharide pyruvyl transferase" evidence="1">
    <location>
        <begin position="13"/>
        <end position="332"/>
    </location>
</feature>
<accession>G2TR20</accession>
<evidence type="ECO:0000313" key="2">
    <source>
        <dbReference type="EMBL" id="AEP00096.1"/>
    </source>
</evidence>
<dbReference type="eggNOG" id="COG2327">
    <property type="taxonomic scope" value="Bacteria"/>
</dbReference>
<dbReference type="EMBL" id="CP003056">
    <property type="protein sequence ID" value="AEP00096.1"/>
    <property type="molecule type" value="Genomic_DNA"/>
</dbReference>
<dbReference type="AlphaFoldDB" id="G2TR20"/>
<dbReference type="GO" id="GO:0016740">
    <property type="term" value="F:transferase activity"/>
    <property type="evidence" value="ECO:0007669"/>
    <property type="project" value="UniProtKB-KW"/>
</dbReference>
<keyword evidence="2" id="KW-0808">Transferase</keyword>
<proteinExistence type="predicted"/>
<evidence type="ECO:0000259" key="1">
    <source>
        <dbReference type="Pfam" id="PF04230"/>
    </source>
</evidence>
<dbReference type="HOGENOM" id="CLU_039510_0_1_9"/>